<evidence type="ECO:0000313" key="1">
    <source>
        <dbReference type="EMBL" id="KAJ3047196.1"/>
    </source>
</evidence>
<dbReference type="EMBL" id="JADGJD010001011">
    <property type="protein sequence ID" value="KAJ3047196.1"/>
    <property type="molecule type" value="Genomic_DNA"/>
</dbReference>
<sequence length="297" mass="33641">MTLNWKFSTKETGVRTKMAGNSRFLDIKIWAIGYFGIERDPSYLKVYEIGRKGAQSVMSPVRLNAVGSAAHLLQVELVVLSQPLYTVKPYSSQPTKYFNAPASEYVIYADTSFSRWCLLIERGADFEKDCTTCKGTRSLMARYPNRLAAHRALMAAVKEKSLEVRYTERVLSELQHHKWATAGNVKQWMSNMGFVHQVSGLAWQEKDDLAAHAMEIVGLPWEISSDNDKNDAKIFLEANFAAQLLPENVEFALVTNNMKWVLKFNEHVEALANQMGAYGAARPVTIWDAEEYGSFYM</sequence>
<keyword evidence="2" id="KW-1185">Reference proteome</keyword>
<accession>A0AAD5X2T6</accession>
<reference evidence="1" key="1">
    <citation type="submission" date="2020-05" db="EMBL/GenBank/DDBJ databases">
        <title>Phylogenomic resolution of chytrid fungi.</title>
        <authorList>
            <person name="Stajich J.E."/>
            <person name="Amses K."/>
            <person name="Simmons R."/>
            <person name="Seto K."/>
            <person name="Myers J."/>
            <person name="Bonds A."/>
            <person name="Quandt C.A."/>
            <person name="Barry K."/>
            <person name="Liu P."/>
            <person name="Grigoriev I."/>
            <person name="Longcore J.E."/>
            <person name="James T.Y."/>
        </authorList>
    </citation>
    <scope>NUCLEOTIDE SEQUENCE</scope>
    <source>
        <strain evidence="1">JEL0318</strain>
    </source>
</reference>
<organism evidence="1 2">
    <name type="scientific">Rhizophlyctis rosea</name>
    <dbReference type="NCBI Taxonomy" id="64517"/>
    <lineage>
        <taxon>Eukaryota</taxon>
        <taxon>Fungi</taxon>
        <taxon>Fungi incertae sedis</taxon>
        <taxon>Chytridiomycota</taxon>
        <taxon>Chytridiomycota incertae sedis</taxon>
        <taxon>Chytridiomycetes</taxon>
        <taxon>Rhizophlyctidales</taxon>
        <taxon>Rhizophlyctidaceae</taxon>
        <taxon>Rhizophlyctis</taxon>
    </lineage>
</organism>
<dbReference type="AlphaFoldDB" id="A0AAD5X2T6"/>
<proteinExistence type="predicted"/>
<dbReference type="Proteomes" id="UP001212841">
    <property type="component" value="Unassembled WGS sequence"/>
</dbReference>
<gene>
    <name evidence="1" type="ORF">HK097_000150</name>
</gene>
<name>A0AAD5X2T6_9FUNG</name>
<protein>
    <submittedName>
        <fullName evidence="1">Uncharacterized protein</fullName>
    </submittedName>
</protein>
<evidence type="ECO:0000313" key="2">
    <source>
        <dbReference type="Proteomes" id="UP001212841"/>
    </source>
</evidence>
<comment type="caution">
    <text evidence="1">The sequence shown here is derived from an EMBL/GenBank/DDBJ whole genome shotgun (WGS) entry which is preliminary data.</text>
</comment>